<accession>A0AAN6ZQX3</accession>
<dbReference type="PROSITE" id="PS00028">
    <property type="entry name" value="ZINC_FINGER_C2H2_1"/>
    <property type="match status" value="1"/>
</dbReference>
<dbReference type="Proteomes" id="UP001302745">
    <property type="component" value="Unassembled WGS sequence"/>
</dbReference>
<dbReference type="PANTHER" id="PTHR37535">
    <property type="entry name" value="FLUG DOMAIN PROTEIN"/>
    <property type="match status" value="1"/>
</dbReference>
<dbReference type="InterPro" id="IPR013087">
    <property type="entry name" value="Znf_C2H2_type"/>
</dbReference>
<evidence type="ECO:0000259" key="2">
    <source>
        <dbReference type="PROSITE" id="PS00028"/>
    </source>
</evidence>
<feature type="region of interest" description="Disordered" evidence="1">
    <location>
        <begin position="1"/>
        <end position="31"/>
    </location>
</feature>
<name>A0AAN6ZQX3_9PEZI</name>
<dbReference type="PANTHER" id="PTHR37535:SF2">
    <property type="entry name" value="FINGER DOMAIN PROTEIN, PUTATIVE (AFU_ORTHOLOGUE AFUA_6G09300)-RELATED"/>
    <property type="match status" value="1"/>
</dbReference>
<dbReference type="AlphaFoldDB" id="A0AAN6ZQX3"/>
<keyword evidence="4" id="KW-1185">Reference proteome</keyword>
<reference evidence="3" key="1">
    <citation type="journal article" date="2023" name="Mol. Phylogenet. Evol.">
        <title>Genome-scale phylogeny and comparative genomics of the fungal order Sordariales.</title>
        <authorList>
            <person name="Hensen N."/>
            <person name="Bonometti L."/>
            <person name="Westerberg I."/>
            <person name="Brannstrom I.O."/>
            <person name="Guillou S."/>
            <person name="Cros-Aarteil S."/>
            <person name="Calhoun S."/>
            <person name="Haridas S."/>
            <person name="Kuo A."/>
            <person name="Mondo S."/>
            <person name="Pangilinan J."/>
            <person name="Riley R."/>
            <person name="LaButti K."/>
            <person name="Andreopoulos B."/>
            <person name="Lipzen A."/>
            <person name="Chen C."/>
            <person name="Yan M."/>
            <person name="Daum C."/>
            <person name="Ng V."/>
            <person name="Clum A."/>
            <person name="Steindorff A."/>
            <person name="Ohm R.A."/>
            <person name="Martin F."/>
            <person name="Silar P."/>
            <person name="Natvig D.O."/>
            <person name="Lalanne C."/>
            <person name="Gautier V."/>
            <person name="Ament-Velasquez S.L."/>
            <person name="Kruys A."/>
            <person name="Hutchinson M.I."/>
            <person name="Powell A.J."/>
            <person name="Barry K."/>
            <person name="Miller A.N."/>
            <person name="Grigoriev I.V."/>
            <person name="Debuchy R."/>
            <person name="Gladieux P."/>
            <person name="Hiltunen Thoren M."/>
            <person name="Johannesson H."/>
        </authorList>
    </citation>
    <scope>NUCLEOTIDE SEQUENCE</scope>
    <source>
        <strain evidence="3">CBS 538.74</strain>
    </source>
</reference>
<organism evidence="3 4">
    <name type="scientific">Chaetomidium leptoderma</name>
    <dbReference type="NCBI Taxonomy" id="669021"/>
    <lineage>
        <taxon>Eukaryota</taxon>
        <taxon>Fungi</taxon>
        <taxon>Dikarya</taxon>
        <taxon>Ascomycota</taxon>
        <taxon>Pezizomycotina</taxon>
        <taxon>Sordariomycetes</taxon>
        <taxon>Sordariomycetidae</taxon>
        <taxon>Sordariales</taxon>
        <taxon>Chaetomiaceae</taxon>
        <taxon>Chaetomidium</taxon>
    </lineage>
</organism>
<protein>
    <submittedName>
        <fullName evidence="3">C2H2 finger domain protein</fullName>
    </submittedName>
</protein>
<reference evidence="3" key="2">
    <citation type="submission" date="2023-05" db="EMBL/GenBank/DDBJ databases">
        <authorList>
            <consortium name="Lawrence Berkeley National Laboratory"/>
            <person name="Steindorff A."/>
            <person name="Hensen N."/>
            <person name="Bonometti L."/>
            <person name="Westerberg I."/>
            <person name="Brannstrom I.O."/>
            <person name="Guillou S."/>
            <person name="Cros-Aarteil S."/>
            <person name="Calhoun S."/>
            <person name="Haridas S."/>
            <person name="Kuo A."/>
            <person name="Mondo S."/>
            <person name="Pangilinan J."/>
            <person name="Riley R."/>
            <person name="Labutti K."/>
            <person name="Andreopoulos B."/>
            <person name="Lipzen A."/>
            <person name="Chen C."/>
            <person name="Yanf M."/>
            <person name="Daum C."/>
            <person name="Ng V."/>
            <person name="Clum A."/>
            <person name="Ohm R."/>
            <person name="Martin F."/>
            <person name="Silar P."/>
            <person name="Natvig D."/>
            <person name="Lalanne C."/>
            <person name="Gautier V."/>
            <person name="Ament-Velasquez S.L."/>
            <person name="Kruys A."/>
            <person name="Hutchinson M.I."/>
            <person name="Powell A.J."/>
            <person name="Barry K."/>
            <person name="Miller A.N."/>
            <person name="Grigoriev I.V."/>
            <person name="Debuchy R."/>
            <person name="Gladieux P."/>
            <person name="Thoren M.H."/>
            <person name="Johannesson H."/>
        </authorList>
    </citation>
    <scope>NUCLEOTIDE SEQUENCE</scope>
    <source>
        <strain evidence="3">CBS 538.74</strain>
    </source>
</reference>
<dbReference type="Pfam" id="PF11917">
    <property type="entry name" value="DUF3435"/>
    <property type="match status" value="1"/>
</dbReference>
<evidence type="ECO:0000313" key="3">
    <source>
        <dbReference type="EMBL" id="KAK4148490.1"/>
    </source>
</evidence>
<dbReference type="EMBL" id="MU857360">
    <property type="protein sequence ID" value="KAK4148490.1"/>
    <property type="molecule type" value="Genomic_DNA"/>
</dbReference>
<gene>
    <name evidence="3" type="ORF">C8A00DRAFT_47658</name>
</gene>
<feature type="domain" description="C2H2-type" evidence="2">
    <location>
        <begin position="724"/>
        <end position="745"/>
    </location>
</feature>
<comment type="caution">
    <text evidence="3">The sequence shown here is derived from an EMBL/GenBank/DDBJ whole genome shotgun (WGS) entry which is preliminary data.</text>
</comment>
<dbReference type="InterPro" id="IPR021842">
    <property type="entry name" value="DUF3435"/>
</dbReference>
<evidence type="ECO:0000313" key="4">
    <source>
        <dbReference type="Proteomes" id="UP001302745"/>
    </source>
</evidence>
<evidence type="ECO:0000256" key="1">
    <source>
        <dbReference type="SAM" id="MobiDB-lite"/>
    </source>
</evidence>
<sequence length="758" mass="86113">MSSHCRPLDASDNEFSPTDQLGDEAIGYDSDSCSTYEEDVFDAEQADATGYETDLTDADDGDTEDAAALLGGNAHPPEYYIRELEAFDESAFDAQDYAPTSTLLLDRVEEQWNNYCTYIRRDPLACFESVSVKLLYMFFDWLLNQKQGKNGRQLRGTKKKSSLETYWKMFRLVYERAMTQKLDAKLNRQMHRALRRVAEKHGLSSEKREKRCMTIDDLKKQIDTTVSTTEKSFRIGECRMLCALYHQLLAPSGSRPKALLLLRFKHIRVSLARDPEGGPHKIAIRFTLKYTKGYLGSKDANTFPVPEVMWDPCLLLSPHVFFLGILFANEAFEASGLTSPEHLRVLDIHPEEQELPLPLKESLNKMFVFRKAVAMLAGYEMSEEGIPYSTMAPWIKRIGELTGFKFSTIPYNLRYNAASEFDKSGDISEGLRNLILQHSDSRVILRHYLQREIRADTMGIIRGLEPQRALVKNLCSLGASISKRRPTGLTRAQSASVNQDPHLRELVQLRDDLHARSYPSAKARQEYEKAAKEVTKERLRLRRALKTKIREEFDAQQAVQDIEGQLAGQGFQDMAGEAAAGDRLPQGDQKRLVEALRAPMDCKTIEELYDRRDAAINAVAAYCKVEENWHPRLPSAKKPPTTAALIKTHAKDPSEGSLLHNALLSVFEKKPYRCFLCVGKARSVREDDVQFARLVHEFHSPGDVTKHFRRAHLKNLRENEAIRCTACDLALVNEQHLKCHAINVHGTVPWPLIARQLP</sequence>
<proteinExistence type="predicted"/>